<dbReference type="SUPFAM" id="SSF81338">
    <property type="entry name" value="Aquaporin-like"/>
    <property type="match status" value="1"/>
</dbReference>
<dbReference type="Pfam" id="PF00230">
    <property type="entry name" value="MIP"/>
    <property type="match status" value="1"/>
</dbReference>
<dbReference type="Gene3D" id="1.20.1080.10">
    <property type="entry name" value="Glycerol uptake facilitator protein"/>
    <property type="match status" value="1"/>
</dbReference>
<keyword evidence="5 8" id="KW-1133">Transmembrane helix</keyword>
<reference evidence="10" key="1">
    <citation type="journal article" date="2016" name="Nature">
        <title>Genome evolution in the allotetraploid frog Xenopus laevis.</title>
        <authorList>
            <person name="Session A.M."/>
            <person name="Uno Y."/>
            <person name="Kwon T."/>
            <person name="Chapman J.A."/>
            <person name="Toyoda A."/>
            <person name="Takahashi S."/>
            <person name="Fukui A."/>
            <person name="Hikosaka A."/>
            <person name="Suzuki A."/>
            <person name="Kondo M."/>
            <person name="van Heeringen S.J."/>
            <person name="Quigley I."/>
            <person name="Heinz S."/>
            <person name="Ogino H."/>
            <person name="Ochi H."/>
            <person name="Hellsten U."/>
            <person name="Lyons J.B."/>
            <person name="Simakov O."/>
            <person name="Putnam N."/>
            <person name="Stites J."/>
            <person name="Kuroki Y."/>
            <person name="Tanaka T."/>
            <person name="Michiue T."/>
            <person name="Watanabe M."/>
            <person name="Bogdanovic O."/>
            <person name="Lister R."/>
            <person name="Georgiou G."/>
            <person name="Paranjpe S.S."/>
            <person name="van Kruijsbergen I."/>
            <person name="Shu S."/>
            <person name="Carlson J."/>
            <person name="Kinoshita T."/>
            <person name="Ohta Y."/>
            <person name="Mawaribuchi S."/>
            <person name="Jenkins J."/>
            <person name="Grimwood J."/>
            <person name="Schmutz J."/>
            <person name="Mitros T."/>
            <person name="Mozaffari S.V."/>
            <person name="Suzuki Y."/>
            <person name="Haramoto Y."/>
            <person name="Yamamoto T.S."/>
            <person name="Takagi C."/>
            <person name="Heald R."/>
            <person name="Miller K."/>
            <person name="Haudenschild C."/>
            <person name="Kitzman J."/>
            <person name="Nakayama T."/>
            <person name="Izutsu Y."/>
            <person name="Robert J."/>
            <person name="Fortriede J."/>
            <person name="Burns K."/>
            <person name="Lotay V."/>
            <person name="Karimi K."/>
            <person name="Yasuoka Y."/>
            <person name="Dichmann D.S."/>
            <person name="Flajnik M.F."/>
            <person name="Houston D.W."/>
            <person name="Shendure J."/>
            <person name="DuPasquier L."/>
            <person name="Vize P.D."/>
            <person name="Zorn A.M."/>
            <person name="Ito M."/>
            <person name="Marcotte E.M."/>
            <person name="Wallingford J.B."/>
            <person name="Ito Y."/>
            <person name="Asashima M."/>
            <person name="Ueno N."/>
            <person name="Matsuda Y."/>
            <person name="Veenstra G.J."/>
            <person name="Fujiyama A."/>
            <person name="Harland R.M."/>
            <person name="Taira M."/>
            <person name="Rokhsar D.S."/>
        </authorList>
    </citation>
    <scope>NUCLEOTIDE SEQUENCE [LARGE SCALE GENOMIC DNA]</scope>
    <source>
        <strain evidence="10">J</strain>
    </source>
</reference>
<dbReference type="Proteomes" id="UP000694892">
    <property type="component" value="Chromosome 9_10S"/>
</dbReference>
<dbReference type="InterPro" id="IPR023271">
    <property type="entry name" value="Aquaporin-like"/>
</dbReference>
<dbReference type="EMBL" id="CM004483">
    <property type="protein sequence ID" value="OCT60786.1"/>
    <property type="molecule type" value="Genomic_DNA"/>
</dbReference>
<keyword evidence="4 7" id="KW-0812">Transmembrane</keyword>
<dbReference type="GO" id="GO:0015250">
    <property type="term" value="F:water channel activity"/>
    <property type="evidence" value="ECO:0007669"/>
    <property type="project" value="TreeGrafter"/>
</dbReference>
<proteinExistence type="inferred from homology"/>
<feature type="transmembrane region" description="Helical" evidence="8">
    <location>
        <begin position="231"/>
        <end position="252"/>
    </location>
</feature>
<dbReference type="PANTHER" id="PTHR45665:SF59">
    <property type="entry name" value="AQUAPORIN-8"/>
    <property type="match status" value="1"/>
</dbReference>
<evidence type="ECO:0000256" key="6">
    <source>
        <dbReference type="ARBA" id="ARBA00023136"/>
    </source>
</evidence>
<evidence type="ECO:0000256" key="3">
    <source>
        <dbReference type="ARBA" id="ARBA00022448"/>
    </source>
</evidence>
<sequence>MATFAKYVSETELQNMGSESQEGLTALEEEEPTVLEKYVQPCVAELLGSTFFIFSGCLSVLVNPHNAGPLLPALVHGFTLASVISVLGNVSGGHFNPAVTLSVVICGGLTPILLVPYWVCQLSGGMLGALLAKGLADQESFINHTGAACMIDSGDLMARAVGVEIVFSFLLIFTVVMGAVGELSKTPLAPYSIAFVLTAGILSGGNISGSCLNPARALGPAVVANYWDYHWVYWVGPLAGALLVSLLYRFILAGRSHRLFLK</sequence>
<dbReference type="InterPro" id="IPR022357">
    <property type="entry name" value="MIP_CS"/>
</dbReference>
<comment type="subcellular location">
    <subcellularLocation>
        <location evidence="1">Membrane</location>
        <topology evidence="1">Multi-pass membrane protein</topology>
    </subcellularLocation>
</comment>
<evidence type="ECO:0000256" key="5">
    <source>
        <dbReference type="ARBA" id="ARBA00022989"/>
    </source>
</evidence>
<dbReference type="FunFam" id="1.20.1080.10:FF:000019">
    <property type="entry name" value="AQuaPorin or aquaglyceroporin related"/>
    <property type="match status" value="1"/>
</dbReference>
<dbReference type="OrthoDB" id="3222at2759"/>
<dbReference type="InterPro" id="IPR034294">
    <property type="entry name" value="Aquaporin_transptr"/>
</dbReference>
<dbReference type="GO" id="GO:0005886">
    <property type="term" value="C:plasma membrane"/>
    <property type="evidence" value="ECO:0007669"/>
    <property type="project" value="TreeGrafter"/>
</dbReference>
<evidence type="ECO:0000256" key="4">
    <source>
        <dbReference type="ARBA" id="ARBA00022692"/>
    </source>
</evidence>
<evidence type="ECO:0000313" key="10">
    <source>
        <dbReference type="Proteomes" id="UP000694892"/>
    </source>
</evidence>
<feature type="transmembrane region" description="Helical" evidence="8">
    <location>
        <begin position="99"/>
        <end position="119"/>
    </location>
</feature>
<evidence type="ECO:0000256" key="2">
    <source>
        <dbReference type="ARBA" id="ARBA00006175"/>
    </source>
</evidence>
<feature type="transmembrane region" description="Helical" evidence="8">
    <location>
        <begin position="160"/>
        <end position="181"/>
    </location>
</feature>
<dbReference type="PRINTS" id="PR00783">
    <property type="entry name" value="MINTRINSICP"/>
</dbReference>
<comment type="similarity">
    <text evidence="2 7">Belongs to the MIP/aquaporin (TC 1.A.8) family.</text>
</comment>
<gene>
    <name evidence="9" type="ORF">XELAEV_18046808mg</name>
</gene>
<evidence type="ECO:0000256" key="8">
    <source>
        <dbReference type="SAM" id="Phobius"/>
    </source>
</evidence>
<dbReference type="PANTHER" id="PTHR45665">
    <property type="entry name" value="AQUAPORIN-8"/>
    <property type="match status" value="1"/>
</dbReference>
<evidence type="ECO:0000256" key="1">
    <source>
        <dbReference type="ARBA" id="ARBA00004141"/>
    </source>
</evidence>
<dbReference type="InterPro" id="IPR000425">
    <property type="entry name" value="MIP"/>
</dbReference>
<dbReference type="OMA" id="PAMVANH"/>
<feature type="transmembrane region" description="Helical" evidence="8">
    <location>
        <begin position="68"/>
        <end position="87"/>
    </location>
</feature>
<dbReference type="InterPro" id="IPR023277">
    <property type="entry name" value="Aquaporin_8"/>
</dbReference>
<protein>
    <recommendedName>
        <fullName evidence="11">Aquaporin 8</fullName>
    </recommendedName>
</protein>
<organism evidence="9 10">
    <name type="scientific">Xenopus laevis</name>
    <name type="common">African clawed frog</name>
    <dbReference type="NCBI Taxonomy" id="8355"/>
    <lineage>
        <taxon>Eukaryota</taxon>
        <taxon>Metazoa</taxon>
        <taxon>Chordata</taxon>
        <taxon>Craniata</taxon>
        <taxon>Vertebrata</taxon>
        <taxon>Euteleostomi</taxon>
        <taxon>Amphibia</taxon>
        <taxon>Batrachia</taxon>
        <taxon>Anura</taxon>
        <taxon>Pipoidea</taxon>
        <taxon>Pipidae</taxon>
        <taxon>Xenopodinae</taxon>
        <taxon>Xenopus</taxon>
        <taxon>Xenopus</taxon>
    </lineage>
</organism>
<feature type="transmembrane region" description="Helical" evidence="8">
    <location>
        <begin position="42"/>
        <end position="62"/>
    </location>
</feature>
<accession>A0A974BUB3</accession>
<keyword evidence="6 8" id="KW-0472">Membrane</keyword>
<name>A0A974BUB3_XENLA</name>
<keyword evidence="3 7" id="KW-0813">Transport</keyword>
<evidence type="ECO:0000256" key="7">
    <source>
        <dbReference type="RuleBase" id="RU000477"/>
    </source>
</evidence>
<evidence type="ECO:0000313" key="9">
    <source>
        <dbReference type="EMBL" id="OCT60786.1"/>
    </source>
</evidence>
<feature type="transmembrane region" description="Helical" evidence="8">
    <location>
        <begin position="188"/>
        <end position="207"/>
    </location>
</feature>
<dbReference type="AlphaFoldDB" id="A0A974BUB3"/>
<dbReference type="PROSITE" id="PS00221">
    <property type="entry name" value="MIP"/>
    <property type="match status" value="1"/>
</dbReference>
<dbReference type="PRINTS" id="PR02020">
    <property type="entry name" value="AQUAPORIN8"/>
</dbReference>
<evidence type="ECO:0008006" key="11">
    <source>
        <dbReference type="Google" id="ProtNLM"/>
    </source>
</evidence>